<dbReference type="GO" id="GO:0016020">
    <property type="term" value="C:membrane"/>
    <property type="evidence" value="ECO:0007669"/>
    <property type="project" value="UniProtKB-SubCell"/>
</dbReference>
<evidence type="ECO:0000313" key="10">
    <source>
        <dbReference type="Proteomes" id="UP001152592"/>
    </source>
</evidence>
<feature type="transmembrane region" description="Helical" evidence="7">
    <location>
        <begin position="474"/>
        <end position="495"/>
    </location>
</feature>
<keyword evidence="3" id="KW-0813">Transport</keyword>
<feature type="transmembrane region" description="Helical" evidence="7">
    <location>
        <begin position="184"/>
        <end position="207"/>
    </location>
</feature>
<feature type="transmembrane region" description="Helical" evidence="7">
    <location>
        <begin position="125"/>
        <end position="144"/>
    </location>
</feature>
<dbReference type="GO" id="GO:0005351">
    <property type="term" value="F:carbohydrate:proton symporter activity"/>
    <property type="evidence" value="ECO:0007669"/>
    <property type="project" value="TreeGrafter"/>
</dbReference>
<evidence type="ECO:0000259" key="8">
    <source>
        <dbReference type="PROSITE" id="PS50850"/>
    </source>
</evidence>
<feature type="transmembrane region" description="Helical" evidence="7">
    <location>
        <begin position="351"/>
        <end position="368"/>
    </location>
</feature>
<comment type="caution">
    <text evidence="9">The sequence shown here is derived from an EMBL/GenBank/DDBJ whole genome shotgun (WGS) entry which is preliminary data.</text>
</comment>
<dbReference type="Pfam" id="PF00083">
    <property type="entry name" value="Sugar_tr"/>
    <property type="match status" value="1"/>
</dbReference>
<dbReference type="InterPro" id="IPR005828">
    <property type="entry name" value="MFS_sugar_transport-like"/>
</dbReference>
<organism evidence="9 10">
    <name type="scientific">Penicillium salamii</name>
    <dbReference type="NCBI Taxonomy" id="1612424"/>
    <lineage>
        <taxon>Eukaryota</taxon>
        <taxon>Fungi</taxon>
        <taxon>Dikarya</taxon>
        <taxon>Ascomycota</taxon>
        <taxon>Pezizomycotina</taxon>
        <taxon>Eurotiomycetes</taxon>
        <taxon>Eurotiomycetidae</taxon>
        <taxon>Eurotiales</taxon>
        <taxon>Aspergillaceae</taxon>
        <taxon>Penicillium</taxon>
    </lineage>
</organism>
<dbReference type="PROSITE" id="PS50850">
    <property type="entry name" value="MFS"/>
    <property type="match status" value="1"/>
</dbReference>
<evidence type="ECO:0000256" key="7">
    <source>
        <dbReference type="SAM" id="Phobius"/>
    </source>
</evidence>
<comment type="similarity">
    <text evidence="2">Belongs to the major facilitator superfamily. Sugar transporter (TC 2.A.1.1) family.</text>
</comment>
<dbReference type="PANTHER" id="PTHR48022">
    <property type="entry name" value="PLASTIDIC GLUCOSE TRANSPORTER 4"/>
    <property type="match status" value="1"/>
</dbReference>
<accession>A0A9W4NGN5</accession>
<name>A0A9W4NGN5_9EURO</name>
<feature type="transmembrane region" description="Helical" evidence="7">
    <location>
        <begin position="375"/>
        <end position="400"/>
    </location>
</feature>
<protein>
    <recommendedName>
        <fullName evidence="8">Major facilitator superfamily (MFS) profile domain-containing protein</fullName>
    </recommendedName>
</protein>
<dbReference type="PANTHER" id="PTHR48022:SF64">
    <property type="entry name" value="MAJOR FACILITATOR SUPERFAMILY (MFS) PROFILE DOMAIN-CONTAINING PROTEIN"/>
    <property type="match status" value="1"/>
</dbReference>
<proteinExistence type="inferred from homology"/>
<feature type="transmembrane region" description="Helical" evidence="7">
    <location>
        <begin position="406"/>
        <end position="427"/>
    </location>
</feature>
<sequence length="539" mass="59224">MAPQVSNLRTMTMPESGVDVVHWWRHKHLRTLNLSLIIPLLCLFTQGHSAHPLVILWRSTSPDNFSADRFDGSMMNGLQSVKAWRSYFGEPKGATLGLFNAAYPIGGLLAIPLISFICDGFGRRAGLAVGATVCCVGAALQGGAQNLPMFVVARGILGFGTVFLGSSGAPLITEIAHPAHRATATAMFNTTYALGGIFAAWVTFGTFRIDGSAAWRIPSAMQGLPSLLQLLGLWMVPESPRWLMSQDRGEEALQLLAKYHAEGDADDALVRFEYNEIEEALAYERSISRKNWIQGYLQFTRTSGNRKRLFILLWSACFAQMSGNAFISYYLAPVLTTVGLTSSLEQTLINATQQMLSWISALYFATLPKKLGRRVLFLGSGVAIFCCLIGITTGSAVFAHNSSNKAAGGAVVAFLYLFSPAYNFGINGNLGLYIAETHPFHLRMRGQACFQFFSTCFTLLATYAFPVGLENMGWKFYTIFIPWVAIEFIVVYFVYPETKGYSLEEIALLFDGEPAEHSEDGVKSFHGKIVDAEHVEVTH</sequence>
<dbReference type="SUPFAM" id="SSF103473">
    <property type="entry name" value="MFS general substrate transporter"/>
    <property type="match status" value="1"/>
</dbReference>
<feature type="transmembrane region" description="Helical" evidence="7">
    <location>
        <begin position="101"/>
        <end position="118"/>
    </location>
</feature>
<dbReference type="InterPro" id="IPR036259">
    <property type="entry name" value="MFS_trans_sf"/>
</dbReference>
<reference evidence="9" key="1">
    <citation type="submission" date="2021-07" db="EMBL/GenBank/DDBJ databases">
        <authorList>
            <person name="Branca A.L. A."/>
        </authorList>
    </citation>
    <scope>NUCLEOTIDE SEQUENCE</scope>
</reference>
<dbReference type="Proteomes" id="UP001152592">
    <property type="component" value="Unassembled WGS sequence"/>
</dbReference>
<dbReference type="InterPro" id="IPR020846">
    <property type="entry name" value="MFS_dom"/>
</dbReference>
<dbReference type="AlphaFoldDB" id="A0A9W4NGN5"/>
<dbReference type="InterPro" id="IPR050360">
    <property type="entry name" value="MFS_Sugar_Transporters"/>
</dbReference>
<feature type="transmembrane region" description="Helical" evidence="7">
    <location>
        <begin position="309"/>
        <end position="331"/>
    </location>
</feature>
<dbReference type="Gene3D" id="1.20.1250.20">
    <property type="entry name" value="MFS general substrate transporter like domains"/>
    <property type="match status" value="1"/>
</dbReference>
<keyword evidence="5 7" id="KW-1133">Transmembrane helix</keyword>
<evidence type="ECO:0000256" key="5">
    <source>
        <dbReference type="ARBA" id="ARBA00022989"/>
    </source>
</evidence>
<gene>
    <name evidence="9" type="ORF">PSALAMII_LOCUS4978</name>
</gene>
<dbReference type="EMBL" id="CAJVPD010000229">
    <property type="protein sequence ID" value="CAG8374211.1"/>
    <property type="molecule type" value="Genomic_DNA"/>
</dbReference>
<evidence type="ECO:0000256" key="6">
    <source>
        <dbReference type="ARBA" id="ARBA00023136"/>
    </source>
</evidence>
<keyword evidence="6 7" id="KW-0472">Membrane</keyword>
<feature type="transmembrane region" description="Helical" evidence="7">
    <location>
        <begin position="150"/>
        <end position="172"/>
    </location>
</feature>
<dbReference type="FunFam" id="1.20.1250.20:FF:000134">
    <property type="entry name" value="MFS sugar transporter protein"/>
    <property type="match status" value="1"/>
</dbReference>
<dbReference type="OrthoDB" id="5958943at2759"/>
<feature type="transmembrane region" description="Helical" evidence="7">
    <location>
        <begin position="448"/>
        <end position="468"/>
    </location>
</feature>
<evidence type="ECO:0000256" key="1">
    <source>
        <dbReference type="ARBA" id="ARBA00004141"/>
    </source>
</evidence>
<evidence type="ECO:0000313" key="9">
    <source>
        <dbReference type="EMBL" id="CAG8374211.1"/>
    </source>
</evidence>
<evidence type="ECO:0000256" key="3">
    <source>
        <dbReference type="ARBA" id="ARBA00022448"/>
    </source>
</evidence>
<evidence type="ECO:0000256" key="4">
    <source>
        <dbReference type="ARBA" id="ARBA00022692"/>
    </source>
</evidence>
<comment type="subcellular location">
    <subcellularLocation>
        <location evidence="1">Membrane</location>
        <topology evidence="1">Multi-pass membrane protein</topology>
    </subcellularLocation>
</comment>
<evidence type="ECO:0000256" key="2">
    <source>
        <dbReference type="ARBA" id="ARBA00010992"/>
    </source>
</evidence>
<keyword evidence="4 7" id="KW-0812">Transmembrane</keyword>
<feature type="domain" description="Major facilitator superfamily (MFS) profile" evidence="8">
    <location>
        <begin position="35"/>
        <end position="499"/>
    </location>
</feature>